<dbReference type="RefSeq" id="WP_251834332.1">
    <property type="nucleotide sequence ID" value="NZ_JACSPS010000013.1"/>
</dbReference>
<evidence type="ECO:0000313" key="3">
    <source>
        <dbReference type="Proteomes" id="UP000626242"/>
    </source>
</evidence>
<comment type="caution">
    <text evidence="2">The sequence shown here is derived from an EMBL/GenBank/DDBJ whole genome shotgun (WGS) entry which is preliminary data.</text>
</comment>
<evidence type="ECO:0000313" key="2">
    <source>
        <dbReference type="EMBL" id="MBD8019135.1"/>
    </source>
</evidence>
<name>A0ABR8WPZ6_9FLAO</name>
<keyword evidence="1" id="KW-0812">Transmembrane</keyword>
<evidence type="ECO:0008006" key="4">
    <source>
        <dbReference type="Google" id="ProtNLM"/>
    </source>
</evidence>
<organism evidence="2 3">
    <name type="scientific">Kaistella pullorum</name>
    <dbReference type="NCBI Taxonomy" id="2763074"/>
    <lineage>
        <taxon>Bacteria</taxon>
        <taxon>Pseudomonadati</taxon>
        <taxon>Bacteroidota</taxon>
        <taxon>Flavobacteriia</taxon>
        <taxon>Flavobacteriales</taxon>
        <taxon>Weeksellaceae</taxon>
        <taxon>Chryseobacterium group</taxon>
        <taxon>Kaistella</taxon>
    </lineage>
</organism>
<protein>
    <recommendedName>
        <fullName evidence="4">DUF3592 domain-containing protein</fullName>
    </recommendedName>
</protein>
<accession>A0ABR8WPZ6</accession>
<gene>
    <name evidence="2" type="ORF">H9628_11720</name>
</gene>
<sequence>MSEKESKLVSIIMFAFFIMIVVMYHKQKDNSLIKNRKYTIVKILNSEVFGKNFTKYEFYFEGKYRNNTSNRFLYKSERDSIIGKKVLIEYDSLDLDNSEIIFGYQIPQNMSEPKNGWKTIPKNIKKIY</sequence>
<keyword evidence="1" id="KW-0472">Membrane</keyword>
<keyword evidence="3" id="KW-1185">Reference proteome</keyword>
<dbReference type="Proteomes" id="UP000626242">
    <property type="component" value="Unassembled WGS sequence"/>
</dbReference>
<feature type="transmembrane region" description="Helical" evidence="1">
    <location>
        <begin position="6"/>
        <end position="24"/>
    </location>
</feature>
<reference evidence="2 3" key="1">
    <citation type="submission" date="2020-08" db="EMBL/GenBank/DDBJ databases">
        <title>A Genomic Blueprint of the Chicken Gut Microbiome.</title>
        <authorList>
            <person name="Gilroy R."/>
            <person name="Ravi A."/>
            <person name="Getino M."/>
            <person name="Pursley I."/>
            <person name="Horton D.L."/>
            <person name="Alikhan N.-F."/>
            <person name="Baker D."/>
            <person name="Gharbi K."/>
            <person name="Hall N."/>
            <person name="Watson M."/>
            <person name="Adriaenssens E.M."/>
            <person name="Foster-Nyarko E."/>
            <person name="Jarju S."/>
            <person name="Secka A."/>
            <person name="Antonio M."/>
            <person name="Oren A."/>
            <person name="Chaudhuri R."/>
            <person name="La Ragione R.M."/>
            <person name="Hildebrand F."/>
            <person name="Pallen M.J."/>
        </authorList>
    </citation>
    <scope>NUCLEOTIDE SEQUENCE [LARGE SCALE GENOMIC DNA]</scope>
    <source>
        <strain evidence="2 3">Sa1CVA4</strain>
    </source>
</reference>
<dbReference type="EMBL" id="JACSPS010000013">
    <property type="protein sequence ID" value="MBD8019135.1"/>
    <property type="molecule type" value="Genomic_DNA"/>
</dbReference>
<evidence type="ECO:0000256" key="1">
    <source>
        <dbReference type="SAM" id="Phobius"/>
    </source>
</evidence>
<keyword evidence="1" id="KW-1133">Transmembrane helix</keyword>
<proteinExistence type="predicted"/>